<gene>
    <name evidence="2" type="ORF">GCM10010136_04550</name>
</gene>
<name>A0A8J3DG21_9HYPH</name>
<feature type="transmembrane region" description="Helical" evidence="1">
    <location>
        <begin position="25"/>
        <end position="43"/>
    </location>
</feature>
<comment type="caution">
    <text evidence="2">The sequence shown here is derived from an EMBL/GenBank/DDBJ whole genome shotgun (WGS) entry which is preliminary data.</text>
</comment>
<dbReference type="RefSeq" id="WP_189487437.1">
    <property type="nucleotide sequence ID" value="NZ_BMZO01000001.1"/>
</dbReference>
<organism evidence="2 3">
    <name type="scientific">Limoniibacter endophyticus</name>
    <dbReference type="NCBI Taxonomy" id="1565040"/>
    <lineage>
        <taxon>Bacteria</taxon>
        <taxon>Pseudomonadati</taxon>
        <taxon>Pseudomonadota</taxon>
        <taxon>Alphaproteobacteria</taxon>
        <taxon>Hyphomicrobiales</taxon>
        <taxon>Bartonellaceae</taxon>
        <taxon>Limoniibacter</taxon>
    </lineage>
</organism>
<feature type="transmembrane region" description="Helical" evidence="1">
    <location>
        <begin position="49"/>
        <end position="65"/>
    </location>
</feature>
<proteinExistence type="predicted"/>
<dbReference type="EMBL" id="BMZO01000001">
    <property type="protein sequence ID" value="GHC63060.1"/>
    <property type="molecule type" value="Genomic_DNA"/>
</dbReference>
<keyword evidence="1" id="KW-0812">Transmembrane</keyword>
<reference evidence="2" key="2">
    <citation type="submission" date="2020-09" db="EMBL/GenBank/DDBJ databases">
        <authorList>
            <person name="Sun Q."/>
            <person name="Kim S."/>
        </authorList>
    </citation>
    <scope>NUCLEOTIDE SEQUENCE</scope>
    <source>
        <strain evidence="2">KCTC 42097</strain>
    </source>
</reference>
<keyword evidence="1" id="KW-1133">Transmembrane helix</keyword>
<dbReference type="AlphaFoldDB" id="A0A8J3DG21"/>
<accession>A0A8J3DG21</accession>
<evidence type="ECO:0000313" key="3">
    <source>
        <dbReference type="Proteomes" id="UP000641137"/>
    </source>
</evidence>
<keyword evidence="3" id="KW-1185">Reference proteome</keyword>
<dbReference type="Proteomes" id="UP000641137">
    <property type="component" value="Unassembled WGS sequence"/>
</dbReference>
<protein>
    <submittedName>
        <fullName evidence="2">Uncharacterized protein</fullName>
    </submittedName>
</protein>
<evidence type="ECO:0000313" key="2">
    <source>
        <dbReference type="EMBL" id="GHC63060.1"/>
    </source>
</evidence>
<reference evidence="2" key="1">
    <citation type="journal article" date="2014" name="Int. J. Syst. Evol. Microbiol.">
        <title>Complete genome sequence of Corynebacterium casei LMG S-19264T (=DSM 44701T), isolated from a smear-ripened cheese.</title>
        <authorList>
            <consortium name="US DOE Joint Genome Institute (JGI-PGF)"/>
            <person name="Walter F."/>
            <person name="Albersmeier A."/>
            <person name="Kalinowski J."/>
            <person name="Ruckert C."/>
        </authorList>
    </citation>
    <scope>NUCLEOTIDE SEQUENCE</scope>
    <source>
        <strain evidence="2">KCTC 42097</strain>
    </source>
</reference>
<keyword evidence="1" id="KW-0472">Membrane</keyword>
<evidence type="ECO:0000256" key="1">
    <source>
        <dbReference type="SAM" id="Phobius"/>
    </source>
</evidence>
<sequence length="92" mass="10849">MQTFENRTVKVSIFGRKITLPRSRLLRISLGIAFVIGGLLGFLPILGFWMIPVGLLILSYDFASIRRRRRRSTLWWHRKIRRERAAKRGRTP</sequence>